<dbReference type="OrthoDB" id="5854880at2759"/>
<dbReference type="Gene3D" id="3.60.10.10">
    <property type="entry name" value="Endonuclease/exonuclease/phosphatase"/>
    <property type="match status" value="1"/>
</dbReference>
<dbReference type="WBParaSite" id="HCON_00071760-00001">
    <property type="protein sequence ID" value="HCON_00071760-00001"/>
    <property type="gene ID" value="HCON_00071760"/>
</dbReference>
<sequence length="175" mass="19770">MDCLFVCWYNGRTIASEASLRMLLLSSRLVKYDVIAQQETKGRTEIIQKTDHNELLIIGPKADGNVGGVGFLINSTIAHLVDSHNFVSPRLAVLRLRTKVRVAISIINVYAPTAAAAEEEREEFNRLLEKTIREEKSYYKYVVGDFNAVVGTNCSLSWKKGEHSNRILTPTTWKR</sequence>
<name>A0A7I5E8S9_HAECO</name>
<dbReference type="OMA" id="HDTEIAY"/>
<dbReference type="Proteomes" id="UP000025227">
    <property type="component" value="Unplaced"/>
</dbReference>
<keyword evidence="1" id="KW-1185">Reference proteome</keyword>
<dbReference type="AlphaFoldDB" id="A0A7I5E8S9"/>
<reference evidence="2" key="1">
    <citation type="submission" date="2020-12" db="UniProtKB">
        <authorList>
            <consortium name="WormBaseParasite"/>
        </authorList>
    </citation>
    <scope>IDENTIFICATION</scope>
    <source>
        <strain evidence="2">MHco3</strain>
    </source>
</reference>
<organism evidence="1 2">
    <name type="scientific">Haemonchus contortus</name>
    <name type="common">Barber pole worm</name>
    <dbReference type="NCBI Taxonomy" id="6289"/>
    <lineage>
        <taxon>Eukaryota</taxon>
        <taxon>Metazoa</taxon>
        <taxon>Ecdysozoa</taxon>
        <taxon>Nematoda</taxon>
        <taxon>Chromadorea</taxon>
        <taxon>Rhabditida</taxon>
        <taxon>Rhabditina</taxon>
        <taxon>Rhabditomorpha</taxon>
        <taxon>Strongyloidea</taxon>
        <taxon>Trichostrongylidae</taxon>
        <taxon>Haemonchus</taxon>
    </lineage>
</organism>
<accession>A0A7I5E8S9</accession>
<evidence type="ECO:0000313" key="1">
    <source>
        <dbReference type="Proteomes" id="UP000025227"/>
    </source>
</evidence>
<dbReference type="SUPFAM" id="SSF56219">
    <property type="entry name" value="DNase I-like"/>
    <property type="match status" value="1"/>
</dbReference>
<proteinExistence type="predicted"/>
<protein>
    <submittedName>
        <fullName evidence="2">Endo/exonuclease/phosphatase domain-containing protein</fullName>
    </submittedName>
</protein>
<evidence type="ECO:0000313" key="2">
    <source>
        <dbReference type="WBParaSite" id="HCON_00071760-00001"/>
    </source>
</evidence>
<dbReference type="InterPro" id="IPR036691">
    <property type="entry name" value="Endo/exonu/phosph_ase_sf"/>
</dbReference>